<evidence type="ECO:0000259" key="13">
    <source>
        <dbReference type="Pfam" id="PF00263"/>
    </source>
</evidence>
<dbReference type="InterPro" id="IPR005644">
    <property type="entry name" value="NolW-like"/>
</dbReference>
<dbReference type="PANTHER" id="PTHR30332:SF24">
    <property type="entry name" value="SECRETIN GSPD-RELATED"/>
    <property type="match status" value="1"/>
</dbReference>
<evidence type="ECO:0000256" key="10">
    <source>
        <dbReference type="RuleBase" id="RU004004"/>
    </source>
</evidence>
<evidence type="ECO:0000256" key="5">
    <source>
        <dbReference type="ARBA" id="ARBA00022692"/>
    </source>
</evidence>
<evidence type="ECO:0000259" key="14">
    <source>
        <dbReference type="Pfam" id="PF03958"/>
    </source>
</evidence>
<dbReference type="Proteomes" id="UP001595548">
    <property type="component" value="Unassembled WGS sequence"/>
</dbReference>
<comment type="caution">
    <text evidence="16">The sequence shown here is derived from an EMBL/GenBank/DDBJ whole genome shotgun (WGS) entry which is preliminary data.</text>
</comment>
<proteinExistence type="inferred from homology"/>
<keyword evidence="8" id="KW-0472">Membrane</keyword>
<accession>A0ABV7HKT2</accession>
<comment type="similarity">
    <text evidence="2">Belongs to the bacterial secretin family. GSP D subfamily.</text>
</comment>
<dbReference type="InterPro" id="IPR001775">
    <property type="entry name" value="GspD/PilQ"/>
</dbReference>
<feature type="chain" id="PRO_5047381087" evidence="12">
    <location>
        <begin position="26"/>
        <end position="685"/>
    </location>
</feature>
<keyword evidence="5" id="KW-0812">Transmembrane</keyword>
<feature type="domain" description="NolW-like" evidence="14">
    <location>
        <begin position="129"/>
        <end position="187"/>
    </location>
</feature>
<keyword evidence="7" id="KW-0653">Protein transport</keyword>
<evidence type="ECO:0000259" key="15">
    <source>
        <dbReference type="Pfam" id="PF21305"/>
    </source>
</evidence>
<dbReference type="Pfam" id="PF21305">
    <property type="entry name" value="type_II_gspD_N0"/>
    <property type="match status" value="1"/>
</dbReference>
<keyword evidence="9" id="KW-0998">Cell outer membrane</keyword>
<gene>
    <name evidence="16" type="primary">gspD</name>
    <name evidence="16" type="ORF">ACFOEB_03685</name>
</gene>
<feature type="domain" description="NolW-like" evidence="14">
    <location>
        <begin position="267"/>
        <end position="344"/>
    </location>
</feature>
<evidence type="ECO:0000256" key="3">
    <source>
        <dbReference type="ARBA" id="ARBA00022448"/>
    </source>
</evidence>
<dbReference type="Pfam" id="PF00263">
    <property type="entry name" value="Secretin"/>
    <property type="match status" value="1"/>
</dbReference>
<protein>
    <submittedName>
        <fullName evidence="16">Type II secretion system secretin GspD</fullName>
    </submittedName>
</protein>
<dbReference type="NCBIfam" id="TIGR02517">
    <property type="entry name" value="type_II_gspD"/>
    <property type="match status" value="1"/>
</dbReference>
<dbReference type="InterPro" id="IPR004846">
    <property type="entry name" value="T2SS/T3SS_dom"/>
</dbReference>
<keyword evidence="17" id="KW-1185">Reference proteome</keyword>
<dbReference type="InterPro" id="IPR013356">
    <property type="entry name" value="T2SS_GspD"/>
</dbReference>
<dbReference type="RefSeq" id="WP_382414475.1">
    <property type="nucleotide sequence ID" value="NZ_AP031500.1"/>
</dbReference>
<keyword evidence="4" id="KW-1134">Transmembrane beta strand</keyword>
<feature type="signal peptide" evidence="12">
    <location>
        <begin position="1"/>
        <end position="25"/>
    </location>
</feature>
<dbReference type="PANTHER" id="PTHR30332">
    <property type="entry name" value="PROBABLE GENERAL SECRETION PATHWAY PROTEIN D"/>
    <property type="match status" value="1"/>
</dbReference>
<dbReference type="EMBL" id="JBHRTL010000004">
    <property type="protein sequence ID" value="MFC3154292.1"/>
    <property type="molecule type" value="Genomic_DNA"/>
</dbReference>
<evidence type="ECO:0000256" key="12">
    <source>
        <dbReference type="SAM" id="SignalP"/>
    </source>
</evidence>
<comment type="subcellular location">
    <subcellularLocation>
        <location evidence="1 10">Cell outer membrane</location>
    </subcellularLocation>
</comment>
<evidence type="ECO:0000313" key="16">
    <source>
        <dbReference type="EMBL" id="MFC3154292.1"/>
    </source>
</evidence>
<feature type="compositionally biased region" description="Basic and acidic residues" evidence="11">
    <location>
        <begin position="670"/>
        <end position="685"/>
    </location>
</feature>
<dbReference type="InterPro" id="IPR038591">
    <property type="entry name" value="NolW-like_sf"/>
</dbReference>
<feature type="domain" description="GspD-like N0" evidence="15">
    <location>
        <begin position="32"/>
        <end position="101"/>
    </location>
</feature>
<name>A0ABV7HKT2_9GAMM</name>
<dbReference type="InterPro" id="IPR050810">
    <property type="entry name" value="Bact_Secretion_Sys_Channel"/>
</dbReference>
<evidence type="ECO:0000256" key="6">
    <source>
        <dbReference type="ARBA" id="ARBA00022729"/>
    </source>
</evidence>
<evidence type="ECO:0000256" key="11">
    <source>
        <dbReference type="SAM" id="MobiDB-lite"/>
    </source>
</evidence>
<evidence type="ECO:0000256" key="9">
    <source>
        <dbReference type="ARBA" id="ARBA00023237"/>
    </source>
</evidence>
<keyword evidence="6 12" id="KW-0732">Signal</keyword>
<dbReference type="InterPro" id="IPR049371">
    <property type="entry name" value="GspD-like_N0"/>
</dbReference>
<evidence type="ECO:0000256" key="8">
    <source>
        <dbReference type="ARBA" id="ARBA00023136"/>
    </source>
</evidence>
<keyword evidence="3 10" id="KW-0813">Transport</keyword>
<evidence type="ECO:0000256" key="7">
    <source>
        <dbReference type="ARBA" id="ARBA00022927"/>
    </source>
</evidence>
<feature type="domain" description="NolW-like" evidence="14">
    <location>
        <begin position="192"/>
        <end position="260"/>
    </location>
</feature>
<reference evidence="17" key="1">
    <citation type="journal article" date="2019" name="Int. J. Syst. Evol. Microbiol.">
        <title>The Global Catalogue of Microorganisms (GCM) 10K type strain sequencing project: providing services to taxonomists for standard genome sequencing and annotation.</title>
        <authorList>
            <consortium name="The Broad Institute Genomics Platform"/>
            <consortium name="The Broad Institute Genome Sequencing Center for Infectious Disease"/>
            <person name="Wu L."/>
            <person name="Ma J."/>
        </authorList>
    </citation>
    <scope>NUCLEOTIDE SEQUENCE [LARGE SCALE GENOMIC DNA]</scope>
    <source>
        <strain evidence="17">KCTC 52141</strain>
    </source>
</reference>
<evidence type="ECO:0000256" key="1">
    <source>
        <dbReference type="ARBA" id="ARBA00004442"/>
    </source>
</evidence>
<feature type="region of interest" description="Disordered" evidence="11">
    <location>
        <begin position="654"/>
        <end position="685"/>
    </location>
</feature>
<sequence length="685" mass="73296">MRASVKRIKVALLVVSLALPAAVMSAEQTWTVNFKDSDIQEVIKFIAEATGKTIVIDPKVRGQVKVISNAPVNGDELYGLFLSILDVHGFTAVENGEVVRIVPNRDARSLAIPTQEPSSNASAQDTYMTQVVQLDNISAAKLLPVLRPLVPQHGHISAYDPSNAIIVTDTRANIQRLLKVIAQIDKAAVVSTELVELRYAQADAIVKVIQQLEKPDAQRGNASAPVTVVADTRINGVLINGDDMQRERIKMLIRRLDRPQITNSNVRVEYLKYAKAEQVATVLNGVLQNMQKMESGDGKSASSSQIKASVQADEDTNAILITADGDTLQSLMVLVESLDIRRAQVLVEAIIVELEDTDNAELGIEWMYNGGDSGFGSSTLGGDGTLAGVANGALTDGDGATAALAGSLAGIAGQVFGVGRLGGGTDMLAVLKMLKANGSSNILSTPSLLTTDNHEAEISVGQNVPFVTGSYTGTGTGASNPTNPFQTVERKDVGILLTVTPHVNDGDTVVMDIAQEISSVDDSSTGTSGLVTNSRKINTQVMAASGEIVVLGGLIKDDVSMSETKVPFLGDLPILGNLFKSQSSTKRKTNLMVFIRASVMPDDAMLMGATADKYRHIRDELIERRSHTNLVTSKDEMPMLPVWEEQLRRVQAQYQYQEEATEPDNATGGDEDKIPPAEGRAKAKE</sequence>
<organism evidence="16 17">
    <name type="scientific">Gilvimarinus japonicus</name>
    <dbReference type="NCBI Taxonomy" id="1796469"/>
    <lineage>
        <taxon>Bacteria</taxon>
        <taxon>Pseudomonadati</taxon>
        <taxon>Pseudomonadota</taxon>
        <taxon>Gammaproteobacteria</taxon>
        <taxon>Cellvibrionales</taxon>
        <taxon>Cellvibrionaceae</taxon>
        <taxon>Gilvimarinus</taxon>
    </lineage>
</organism>
<dbReference type="PRINTS" id="PR00811">
    <property type="entry name" value="BCTERIALGSPD"/>
</dbReference>
<dbReference type="Gene3D" id="3.30.1370.120">
    <property type="match status" value="3"/>
</dbReference>
<evidence type="ECO:0000313" key="17">
    <source>
        <dbReference type="Proteomes" id="UP001595548"/>
    </source>
</evidence>
<evidence type="ECO:0000256" key="4">
    <source>
        <dbReference type="ARBA" id="ARBA00022452"/>
    </source>
</evidence>
<dbReference type="Pfam" id="PF03958">
    <property type="entry name" value="Secretin_N"/>
    <property type="match status" value="3"/>
</dbReference>
<feature type="domain" description="Type II/III secretion system secretin-like" evidence="13">
    <location>
        <begin position="434"/>
        <end position="600"/>
    </location>
</feature>
<evidence type="ECO:0000256" key="2">
    <source>
        <dbReference type="ARBA" id="ARBA00006980"/>
    </source>
</evidence>